<keyword evidence="1" id="KW-0472">Membrane</keyword>
<accession>A0A1G2IBQ5</accession>
<keyword evidence="1" id="KW-1133">Transmembrane helix</keyword>
<keyword evidence="1" id="KW-0812">Transmembrane</keyword>
<evidence type="ECO:0008006" key="4">
    <source>
        <dbReference type="Google" id="ProtNLM"/>
    </source>
</evidence>
<evidence type="ECO:0000256" key="1">
    <source>
        <dbReference type="SAM" id="Phobius"/>
    </source>
</evidence>
<evidence type="ECO:0000313" key="3">
    <source>
        <dbReference type="Proteomes" id="UP000178826"/>
    </source>
</evidence>
<dbReference type="Proteomes" id="UP000178826">
    <property type="component" value="Unassembled WGS sequence"/>
</dbReference>
<dbReference type="AlphaFoldDB" id="A0A1G2IBQ5"/>
<comment type="caution">
    <text evidence="2">The sequence shown here is derived from an EMBL/GenBank/DDBJ whole genome shotgun (WGS) entry which is preliminary data.</text>
</comment>
<dbReference type="PROSITE" id="PS00409">
    <property type="entry name" value="PROKAR_NTER_METHYL"/>
    <property type="match status" value="1"/>
</dbReference>
<dbReference type="InterPro" id="IPR012902">
    <property type="entry name" value="N_methyl_site"/>
</dbReference>
<protein>
    <recommendedName>
        <fullName evidence="4">Prepilin-type N-terminal cleavage/methylation domain-containing protein</fullName>
    </recommendedName>
</protein>
<feature type="transmembrane region" description="Helical" evidence="1">
    <location>
        <begin position="12"/>
        <end position="34"/>
    </location>
</feature>
<dbReference type="EMBL" id="MHOZ01000048">
    <property type="protein sequence ID" value="OGZ71870.1"/>
    <property type="molecule type" value="Genomic_DNA"/>
</dbReference>
<organism evidence="2 3">
    <name type="scientific">Candidatus Staskawiczbacteria bacterium RIFCSPLOWO2_01_FULL_37_25b</name>
    <dbReference type="NCBI Taxonomy" id="1802213"/>
    <lineage>
        <taxon>Bacteria</taxon>
        <taxon>Candidatus Staskawicziibacteriota</taxon>
    </lineage>
</organism>
<sequence>MLKNNKNKGFTLIELIISIAVFAVLMFVVVGLFLKVFSNPEKNLMAIEVIDQGRIAASVFSNEIRNAATGNDGSYPLNQAGDSQIIFYSNYNSAGTAVNRIRYYFLNNNLYKGVIVPSGDPLSYNPAFETITALLTDLKNESEPVFYYYDGDYGGSSDPLSQPINLNEVKFIKINLILPRHSTESNDAVFLIDSGAAIRNLKDNLGN</sequence>
<dbReference type="NCBIfam" id="TIGR02532">
    <property type="entry name" value="IV_pilin_GFxxxE"/>
    <property type="match status" value="1"/>
</dbReference>
<gene>
    <name evidence="2" type="ORF">A2998_00775</name>
</gene>
<dbReference type="Pfam" id="PF07963">
    <property type="entry name" value="N_methyl"/>
    <property type="match status" value="1"/>
</dbReference>
<proteinExistence type="predicted"/>
<name>A0A1G2IBQ5_9BACT</name>
<reference evidence="2 3" key="1">
    <citation type="journal article" date="2016" name="Nat. Commun.">
        <title>Thousands of microbial genomes shed light on interconnected biogeochemical processes in an aquifer system.</title>
        <authorList>
            <person name="Anantharaman K."/>
            <person name="Brown C.T."/>
            <person name="Hug L.A."/>
            <person name="Sharon I."/>
            <person name="Castelle C.J."/>
            <person name="Probst A.J."/>
            <person name="Thomas B.C."/>
            <person name="Singh A."/>
            <person name="Wilkins M.J."/>
            <person name="Karaoz U."/>
            <person name="Brodie E.L."/>
            <person name="Williams K.H."/>
            <person name="Hubbard S.S."/>
            <person name="Banfield J.F."/>
        </authorList>
    </citation>
    <scope>NUCLEOTIDE SEQUENCE [LARGE SCALE GENOMIC DNA]</scope>
</reference>
<evidence type="ECO:0000313" key="2">
    <source>
        <dbReference type="EMBL" id="OGZ71870.1"/>
    </source>
</evidence>